<accession>A0ACC3S5J6</accession>
<sequence length="144" mass="16185">MTALSRTISSDRAHICSFVILSFKEGGCHGALPPLRRPQHLHQPHDDRLRQRRHPSRQPPIRRAHPALHDLPPAPARLAPRRRLGHPPAARLLDPRPVASPLHASRPPRRARPRESGWPALQSRLGASRPGTKRARSGTFPWAR</sequence>
<evidence type="ECO:0000313" key="1">
    <source>
        <dbReference type="EMBL" id="KAK8198512.1"/>
    </source>
</evidence>
<evidence type="ECO:0000313" key="2">
    <source>
        <dbReference type="Proteomes" id="UP001320706"/>
    </source>
</evidence>
<proteinExistence type="predicted"/>
<organism evidence="1 2">
    <name type="scientific">Zalaria obscura</name>
    <dbReference type="NCBI Taxonomy" id="2024903"/>
    <lineage>
        <taxon>Eukaryota</taxon>
        <taxon>Fungi</taxon>
        <taxon>Dikarya</taxon>
        <taxon>Ascomycota</taxon>
        <taxon>Pezizomycotina</taxon>
        <taxon>Dothideomycetes</taxon>
        <taxon>Dothideomycetidae</taxon>
        <taxon>Dothideales</taxon>
        <taxon>Zalariaceae</taxon>
        <taxon>Zalaria</taxon>
    </lineage>
</organism>
<gene>
    <name evidence="1" type="ORF">M8818_006379</name>
</gene>
<reference evidence="1" key="1">
    <citation type="submission" date="2024-02" db="EMBL/GenBank/DDBJ databases">
        <title>Metagenome Assembled Genome of Zalaria obscura JY119.</title>
        <authorList>
            <person name="Vighnesh L."/>
            <person name="Jagadeeshwari U."/>
            <person name="Venkata Ramana C."/>
            <person name="Sasikala C."/>
        </authorList>
    </citation>
    <scope>NUCLEOTIDE SEQUENCE</scope>
    <source>
        <strain evidence="1">JY119</strain>
    </source>
</reference>
<dbReference type="EMBL" id="JAMKPW020000040">
    <property type="protein sequence ID" value="KAK8198512.1"/>
    <property type="molecule type" value="Genomic_DNA"/>
</dbReference>
<keyword evidence="2" id="KW-1185">Reference proteome</keyword>
<name>A0ACC3S5J6_9PEZI</name>
<protein>
    <submittedName>
        <fullName evidence="1">Uncharacterized protein</fullName>
    </submittedName>
</protein>
<dbReference type="Proteomes" id="UP001320706">
    <property type="component" value="Unassembled WGS sequence"/>
</dbReference>
<comment type="caution">
    <text evidence="1">The sequence shown here is derived from an EMBL/GenBank/DDBJ whole genome shotgun (WGS) entry which is preliminary data.</text>
</comment>